<dbReference type="AlphaFoldDB" id="A0A8X7BIL9"/>
<accession>A0A8X7BIL9</accession>
<keyword evidence="2" id="KW-1185">Reference proteome</keyword>
<dbReference type="Proteomes" id="UP000887159">
    <property type="component" value="Unassembled WGS sequence"/>
</dbReference>
<evidence type="ECO:0000313" key="1">
    <source>
        <dbReference type="EMBL" id="GFY31772.1"/>
    </source>
</evidence>
<dbReference type="EMBL" id="BMAU01021400">
    <property type="protein sequence ID" value="GFY31772.1"/>
    <property type="molecule type" value="Genomic_DNA"/>
</dbReference>
<sequence length="159" mass="18241">MSRFACLERTENIRLGYKTVADFVKFKSMFPAVLMTVSLVERALLLKLFTNTRGMLLLQFVNFVIERTYGVALCLLKVSGQGLRDGEIRSCTWKSITPVLVNAVKTAVDAQSDIRIWTRSVSRQTGVRTPLGSTMDTKINLRQRMTRRHLYNNKLYLFN</sequence>
<comment type="caution">
    <text evidence="1">The sequence shown here is derived from an EMBL/GenBank/DDBJ whole genome shotgun (WGS) entry which is preliminary data.</text>
</comment>
<reference evidence="1" key="1">
    <citation type="submission" date="2020-08" db="EMBL/GenBank/DDBJ databases">
        <title>Multicomponent nature underlies the extraordinary mechanical properties of spider dragline silk.</title>
        <authorList>
            <person name="Kono N."/>
            <person name="Nakamura H."/>
            <person name="Mori M."/>
            <person name="Yoshida Y."/>
            <person name="Ohtoshi R."/>
            <person name="Malay A.D."/>
            <person name="Moran D.A.P."/>
            <person name="Tomita M."/>
            <person name="Numata K."/>
            <person name="Arakawa K."/>
        </authorList>
    </citation>
    <scope>NUCLEOTIDE SEQUENCE</scope>
</reference>
<gene>
    <name evidence="1" type="ORF">TNCV_4200811</name>
</gene>
<evidence type="ECO:0000313" key="2">
    <source>
        <dbReference type="Proteomes" id="UP000887159"/>
    </source>
</evidence>
<proteinExistence type="predicted"/>
<name>A0A8X7BIL9_TRICX</name>
<protein>
    <submittedName>
        <fullName evidence="1">Uncharacterized protein</fullName>
    </submittedName>
</protein>
<organism evidence="1 2">
    <name type="scientific">Trichonephila clavipes</name>
    <name type="common">Golden silk orbweaver</name>
    <name type="synonym">Nephila clavipes</name>
    <dbReference type="NCBI Taxonomy" id="2585209"/>
    <lineage>
        <taxon>Eukaryota</taxon>
        <taxon>Metazoa</taxon>
        <taxon>Ecdysozoa</taxon>
        <taxon>Arthropoda</taxon>
        <taxon>Chelicerata</taxon>
        <taxon>Arachnida</taxon>
        <taxon>Araneae</taxon>
        <taxon>Araneomorphae</taxon>
        <taxon>Entelegynae</taxon>
        <taxon>Araneoidea</taxon>
        <taxon>Nephilidae</taxon>
        <taxon>Trichonephila</taxon>
    </lineage>
</organism>